<dbReference type="Gene3D" id="3.20.20.70">
    <property type="entry name" value="Aldolase class I"/>
    <property type="match status" value="1"/>
</dbReference>
<dbReference type="PROSITE" id="PS51462">
    <property type="entry name" value="NUDIX"/>
    <property type="match status" value="1"/>
</dbReference>
<dbReference type="NCBIfam" id="NF006530">
    <property type="entry name" value="PRK08999.1"/>
    <property type="match status" value="1"/>
</dbReference>
<feature type="binding site" evidence="18">
    <location>
        <position position="44"/>
    </location>
    <ligand>
        <name>Mg(2+)</name>
        <dbReference type="ChEBI" id="CHEBI:18420"/>
    </ligand>
</feature>
<dbReference type="InterPro" id="IPR029119">
    <property type="entry name" value="MutY_C"/>
</dbReference>
<dbReference type="GO" id="GO:0009228">
    <property type="term" value="P:thiamine biosynthetic process"/>
    <property type="evidence" value="ECO:0007669"/>
    <property type="project" value="UniProtKB-KW"/>
</dbReference>
<evidence type="ECO:0000256" key="12">
    <source>
        <dbReference type="ARBA" id="ARBA00038905"/>
    </source>
</evidence>
<dbReference type="PANTHER" id="PTHR47707:SF1">
    <property type="entry name" value="NUDIX HYDROLASE FAMILY PROTEIN"/>
    <property type="match status" value="1"/>
</dbReference>
<reference evidence="20" key="2">
    <citation type="submission" date="2023-04" db="EMBL/GenBank/DDBJ databases">
        <authorList>
            <person name="Beletskiy A.V."/>
            <person name="Mardanov A.V."/>
            <person name="Ravin N.V."/>
        </authorList>
    </citation>
    <scope>NUCLEOTIDE SEQUENCE</scope>
    <source>
        <strain evidence="20">GKL-01</strain>
    </source>
</reference>
<dbReference type="InterPro" id="IPR020084">
    <property type="entry name" value="NUDIX_hydrolase_CS"/>
</dbReference>
<dbReference type="InterPro" id="IPR036206">
    <property type="entry name" value="ThiamineP_synth_sf"/>
</dbReference>
<accession>A0AA95KKQ8</accession>
<dbReference type="Proteomes" id="UP001300672">
    <property type="component" value="Chromosome"/>
</dbReference>
<feature type="binding site" evidence="17">
    <location>
        <position position="30"/>
    </location>
    <ligand>
        <name>8-oxo-dGTP</name>
        <dbReference type="ChEBI" id="CHEBI:77896"/>
    </ligand>
</feature>
<dbReference type="InterPro" id="IPR022998">
    <property type="entry name" value="ThiamineP_synth_TenI"/>
</dbReference>
<feature type="binding site" evidence="17">
    <location>
        <begin position="41"/>
        <end position="44"/>
    </location>
    <ligand>
        <name>8-oxo-dGTP</name>
        <dbReference type="ChEBI" id="CHEBI:77896"/>
    </ligand>
</feature>
<dbReference type="KEGG" id="tdu:QJT80_01660"/>
<keyword evidence="9" id="KW-0234">DNA repair</keyword>
<dbReference type="InterPro" id="IPR020476">
    <property type="entry name" value="Nudix_hydrolase"/>
</dbReference>
<feature type="binding site" evidence="18">
    <location>
        <position position="64"/>
    </location>
    <ligand>
        <name>Mg(2+)</name>
        <dbReference type="ChEBI" id="CHEBI:18420"/>
    </ligand>
</feature>
<dbReference type="AlphaFoldDB" id="A0AA95KKQ8"/>
<dbReference type="GO" id="GO:0044716">
    <property type="term" value="F:8-oxo-GDP phosphatase activity"/>
    <property type="evidence" value="ECO:0007669"/>
    <property type="project" value="TreeGrafter"/>
</dbReference>
<evidence type="ECO:0000256" key="4">
    <source>
        <dbReference type="ARBA" id="ARBA00022705"/>
    </source>
</evidence>
<evidence type="ECO:0000256" key="13">
    <source>
        <dbReference type="ARBA" id="ARBA00040794"/>
    </source>
</evidence>
<keyword evidence="4" id="KW-0235">DNA replication</keyword>
<dbReference type="Pfam" id="PF02581">
    <property type="entry name" value="TMP-TENI"/>
    <property type="match status" value="1"/>
</dbReference>
<dbReference type="EMBL" id="CP124755">
    <property type="protein sequence ID" value="WGZ91188.1"/>
    <property type="molecule type" value="Genomic_DNA"/>
</dbReference>
<reference evidence="20" key="1">
    <citation type="journal article" date="2023" name="Int. J. Mol. Sci.">
        <title>Metagenomics Revealed a New Genus 'Candidatus Thiocaldithrix dubininis' gen. nov., sp. nov. and a New Species 'Candidatus Thiothrix putei' sp. nov. in the Family Thiotrichaceae, Some Members of Which Have Traits of Both Na+- and H+-Motive Energetics.</title>
        <authorList>
            <person name="Ravin N.V."/>
            <person name="Muntyan M.S."/>
            <person name="Smolyakov D.D."/>
            <person name="Rudenko T.S."/>
            <person name="Beletsky A.V."/>
            <person name="Mardanov A.V."/>
            <person name="Grabovich M.Y."/>
        </authorList>
    </citation>
    <scope>NUCLEOTIDE SEQUENCE</scope>
    <source>
        <strain evidence="20">GKL-01</strain>
    </source>
</reference>
<evidence type="ECO:0000256" key="5">
    <source>
        <dbReference type="ARBA" id="ARBA00022723"/>
    </source>
</evidence>
<dbReference type="SUPFAM" id="SSF55811">
    <property type="entry name" value="Nudix"/>
    <property type="match status" value="1"/>
</dbReference>
<keyword evidence="6" id="KW-0227">DNA damage</keyword>
<keyword evidence="3" id="KW-0515">Mutator protein</keyword>
<evidence type="ECO:0000256" key="3">
    <source>
        <dbReference type="ARBA" id="ARBA00022457"/>
    </source>
</evidence>
<organism evidence="20">
    <name type="scientific">Candidatus Thiocaldithrix dubininis</name>
    <dbReference type="NCBI Taxonomy" id="3080823"/>
    <lineage>
        <taxon>Bacteria</taxon>
        <taxon>Pseudomonadati</taxon>
        <taxon>Pseudomonadota</taxon>
        <taxon>Gammaproteobacteria</taxon>
        <taxon>Thiotrichales</taxon>
        <taxon>Thiotrichaceae</taxon>
        <taxon>Candidatus Thiocaldithrix</taxon>
    </lineage>
</organism>
<evidence type="ECO:0000256" key="15">
    <source>
        <dbReference type="ARBA" id="ARBA00041979"/>
    </source>
</evidence>
<dbReference type="CDD" id="cd00564">
    <property type="entry name" value="TMP_TenI"/>
    <property type="match status" value="1"/>
</dbReference>
<dbReference type="PANTHER" id="PTHR47707">
    <property type="entry name" value="8-OXO-DGTP DIPHOSPHATASE"/>
    <property type="match status" value="1"/>
</dbReference>
<comment type="catalytic activity">
    <reaction evidence="11">
        <text>8-oxo-GTP + H2O = 8-oxo-GMP + diphosphate + H(+)</text>
        <dbReference type="Rhea" id="RHEA:67616"/>
        <dbReference type="ChEBI" id="CHEBI:15377"/>
        <dbReference type="ChEBI" id="CHEBI:15378"/>
        <dbReference type="ChEBI" id="CHEBI:33019"/>
        <dbReference type="ChEBI" id="CHEBI:143553"/>
        <dbReference type="ChEBI" id="CHEBI:145694"/>
    </reaction>
</comment>
<dbReference type="Pfam" id="PF14815">
    <property type="entry name" value="NUDIX_4"/>
    <property type="match status" value="1"/>
</dbReference>
<evidence type="ECO:0000256" key="1">
    <source>
        <dbReference type="ARBA" id="ARBA00001946"/>
    </source>
</evidence>
<evidence type="ECO:0000256" key="18">
    <source>
        <dbReference type="PIRSR" id="PIRSR603561-2"/>
    </source>
</evidence>
<feature type="domain" description="Nudix hydrolase" evidence="19">
    <location>
        <begin position="8"/>
        <end position="136"/>
    </location>
</feature>
<keyword evidence="5 18" id="KW-0479">Metal-binding</keyword>
<dbReference type="PROSITE" id="PS00893">
    <property type="entry name" value="NUDIX_BOX"/>
    <property type="match status" value="1"/>
</dbReference>
<evidence type="ECO:0000256" key="6">
    <source>
        <dbReference type="ARBA" id="ARBA00022763"/>
    </source>
</evidence>
<dbReference type="GO" id="GO:0044715">
    <property type="term" value="F:8-oxo-dGDP phosphatase activity"/>
    <property type="evidence" value="ECO:0007669"/>
    <property type="project" value="TreeGrafter"/>
</dbReference>
<evidence type="ECO:0000256" key="2">
    <source>
        <dbReference type="ARBA" id="ARBA00005582"/>
    </source>
</evidence>
<evidence type="ECO:0000256" key="17">
    <source>
        <dbReference type="PIRSR" id="PIRSR603561-1"/>
    </source>
</evidence>
<dbReference type="GO" id="GO:0006260">
    <property type="term" value="P:DNA replication"/>
    <property type="evidence" value="ECO:0007669"/>
    <property type="project" value="UniProtKB-KW"/>
</dbReference>
<keyword evidence="8 18" id="KW-0460">Magnesium</keyword>
<comment type="similarity">
    <text evidence="2">Belongs to the Nudix hydrolase family.</text>
</comment>
<dbReference type="GO" id="GO:0008413">
    <property type="term" value="F:8-oxo-7,8-dihydroguanosine triphosphate pyrophosphatase activity"/>
    <property type="evidence" value="ECO:0007669"/>
    <property type="project" value="InterPro"/>
</dbReference>
<evidence type="ECO:0000313" key="20">
    <source>
        <dbReference type="EMBL" id="WGZ91188.1"/>
    </source>
</evidence>
<feature type="binding site" evidence="17">
    <location>
        <position position="126"/>
    </location>
    <ligand>
        <name>8-oxo-dGTP</name>
        <dbReference type="ChEBI" id="CHEBI:77896"/>
    </ligand>
</feature>
<dbReference type="InterPro" id="IPR047127">
    <property type="entry name" value="MutT-like"/>
</dbReference>
<evidence type="ECO:0000256" key="14">
    <source>
        <dbReference type="ARBA" id="ARBA00041592"/>
    </source>
</evidence>
<evidence type="ECO:0000256" key="8">
    <source>
        <dbReference type="ARBA" id="ARBA00022842"/>
    </source>
</evidence>
<evidence type="ECO:0000256" key="10">
    <source>
        <dbReference type="ARBA" id="ARBA00035861"/>
    </source>
</evidence>
<dbReference type="SUPFAM" id="SSF51391">
    <property type="entry name" value="Thiamin phosphate synthase"/>
    <property type="match status" value="1"/>
</dbReference>
<evidence type="ECO:0000256" key="9">
    <source>
        <dbReference type="ARBA" id="ARBA00023204"/>
    </source>
</evidence>
<name>A0AA95KKQ8_9GAMM</name>
<dbReference type="CDD" id="cd03425">
    <property type="entry name" value="NUDIX_MutT_NudA_like"/>
    <property type="match status" value="1"/>
</dbReference>
<dbReference type="InterPro" id="IPR003561">
    <property type="entry name" value="Mutator_MutT"/>
</dbReference>
<evidence type="ECO:0000256" key="16">
    <source>
        <dbReference type="ARBA" id="ARBA00042798"/>
    </source>
</evidence>
<proteinExistence type="inferred from homology"/>
<dbReference type="GO" id="GO:0006281">
    <property type="term" value="P:DNA repair"/>
    <property type="evidence" value="ECO:0007669"/>
    <property type="project" value="UniProtKB-KW"/>
</dbReference>
<dbReference type="GO" id="GO:0035539">
    <property type="term" value="F:8-oxo-7,8-dihydrodeoxyguanosine triphosphate pyrophosphatase activity"/>
    <property type="evidence" value="ECO:0007669"/>
    <property type="project" value="UniProtKB-EC"/>
</dbReference>
<dbReference type="InterPro" id="IPR015797">
    <property type="entry name" value="NUDIX_hydrolase-like_dom_sf"/>
</dbReference>
<evidence type="ECO:0000256" key="11">
    <source>
        <dbReference type="ARBA" id="ARBA00036904"/>
    </source>
</evidence>
<dbReference type="GO" id="GO:0046872">
    <property type="term" value="F:metal ion binding"/>
    <property type="evidence" value="ECO:0007669"/>
    <property type="project" value="UniProtKB-KW"/>
</dbReference>
<evidence type="ECO:0000259" key="19">
    <source>
        <dbReference type="PROSITE" id="PS51462"/>
    </source>
</evidence>
<comment type="catalytic activity">
    <reaction evidence="10">
        <text>8-oxo-dGTP + H2O = 8-oxo-dGMP + diphosphate + H(+)</text>
        <dbReference type="Rhea" id="RHEA:31575"/>
        <dbReference type="ChEBI" id="CHEBI:15377"/>
        <dbReference type="ChEBI" id="CHEBI:15378"/>
        <dbReference type="ChEBI" id="CHEBI:33019"/>
        <dbReference type="ChEBI" id="CHEBI:63224"/>
        <dbReference type="ChEBI" id="CHEBI:77896"/>
        <dbReference type="EC" id="3.6.1.55"/>
    </reaction>
</comment>
<protein>
    <recommendedName>
        <fullName evidence="13">8-oxo-dGTP diphosphatase</fullName>
        <ecNumber evidence="12">3.6.1.55</ecNumber>
    </recommendedName>
    <alternativeName>
        <fullName evidence="16">7,8-dihydro-8-oxoguanine-triphosphatase</fullName>
    </alternativeName>
    <alternativeName>
        <fullName evidence="15">Mutator protein MutT</fullName>
    </alternativeName>
    <alternativeName>
        <fullName evidence="14">dGTP pyrophosphohydrolase</fullName>
    </alternativeName>
</protein>
<gene>
    <name evidence="20" type="ORF">QJT80_01660</name>
</gene>
<dbReference type="FunFam" id="3.90.79.10:FF:000014">
    <property type="entry name" value="8-oxo-dGTP diphosphatase MutT"/>
    <property type="match status" value="1"/>
</dbReference>
<dbReference type="InterPro" id="IPR000086">
    <property type="entry name" value="NUDIX_hydrolase_dom"/>
</dbReference>
<keyword evidence="7 20" id="KW-0378">Hydrolase</keyword>
<dbReference type="Gene3D" id="3.90.79.10">
    <property type="entry name" value="Nucleoside Triphosphate Pyrophosphohydrolase"/>
    <property type="match status" value="1"/>
</dbReference>
<comment type="cofactor">
    <cofactor evidence="1 18">
        <name>Mg(2+)</name>
        <dbReference type="ChEBI" id="CHEBI:18420"/>
    </cofactor>
</comment>
<sequence>MPNTAVKPKPLYVVAAVIRGADGRIFLAKRPQHISQGGKWEFPGGKVEAGESREAALARELQEEIGIHVTQASPLIQIRHQYIEHLVYLDVWEVTGFTGEAHGKEGQQTQWVTAADLNQFDFPLANQAIITAAQLPKTYLITPEPKDTAQFLASLEQALQAGIQLVQFRAKSLQSEAYVALAREVIGLVHRYQAKLILNTPPVWLDEADGLHLNSTQLMAIQQRPFYLQNKYLSAACHNLAELQQAEGIACDFMLLSPVQATISHPDSACLGWTQFQDLAQQVNKPLYALGGLQASDLATARIYGAQGIAAIRGLWPTKA</sequence>
<dbReference type="PRINTS" id="PR00502">
    <property type="entry name" value="NUDIXFAMILY"/>
</dbReference>
<dbReference type="EC" id="3.6.1.55" evidence="12"/>
<evidence type="ECO:0000256" key="7">
    <source>
        <dbReference type="ARBA" id="ARBA00022801"/>
    </source>
</evidence>
<dbReference type="InterPro" id="IPR013785">
    <property type="entry name" value="Aldolase_TIM"/>
</dbReference>
<dbReference type="NCBIfam" id="TIGR00586">
    <property type="entry name" value="mutt"/>
    <property type="match status" value="1"/>
</dbReference>